<evidence type="ECO:0000313" key="1">
    <source>
        <dbReference type="EMBL" id="RMS79594.1"/>
    </source>
</evidence>
<protein>
    <recommendedName>
        <fullName evidence="3">GntR family transcriptional regulator</fullName>
    </recommendedName>
</protein>
<evidence type="ECO:0000313" key="2">
    <source>
        <dbReference type="Proteomes" id="UP000270499"/>
    </source>
</evidence>
<dbReference type="EMBL" id="RBSW01000208">
    <property type="protein sequence ID" value="RMS79594.1"/>
    <property type="molecule type" value="Genomic_DNA"/>
</dbReference>
<name>A0A3M5FZ87_PSESS</name>
<proteinExistence type="predicted"/>
<organism evidence="1 2">
    <name type="scientific">Pseudomonas savastanoi</name>
    <name type="common">Pseudomonas syringae pv. savastanoi</name>
    <dbReference type="NCBI Taxonomy" id="29438"/>
    <lineage>
        <taxon>Bacteria</taxon>
        <taxon>Pseudomonadati</taxon>
        <taxon>Pseudomonadota</taxon>
        <taxon>Gammaproteobacteria</taxon>
        <taxon>Pseudomonadales</taxon>
        <taxon>Pseudomonadaceae</taxon>
        <taxon>Pseudomonas</taxon>
    </lineage>
</organism>
<comment type="caution">
    <text evidence="1">The sequence shown here is derived from an EMBL/GenBank/DDBJ whole genome shotgun (WGS) entry which is preliminary data.</text>
</comment>
<gene>
    <name evidence="1" type="ORF">ALP59_101611</name>
</gene>
<reference evidence="1 2" key="1">
    <citation type="submission" date="2018-08" db="EMBL/GenBank/DDBJ databases">
        <title>Recombination of ecologically and evolutionarily significant loci maintains genetic cohesion in the Pseudomonas syringae species complex.</title>
        <authorList>
            <person name="Dillon M."/>
            <person name="Thakur S."/>
            <person name="Almeida R.N.D."/>
            <person name="Weir B.S."/>
            <person name="Guttman D.S."/>
        </authorList>
    </citation>
    <scope>NUCLEOTIDE SEQUENCE [LARGE SCALE GENOMIC DNA]</scope>
    <source>
        <strain evidence="1 2">ICMP 9421</strain>
    </source>
</reference>
<dbReference type="AlphaFoldDB" id="A0A3M5FZ87"/>
<dbReference type="Proteomes" id="UP000270499">
    <property type="component" value="Unassembled WGS sequence"/>
</dbReference>
<evidence type="ECO:0008006" key="3">
    <source>
        <dbReference type="Google" id="ProtNLM"/>
    </source>
</evidence>
<sequence length="37" mass="4239">MNRSMNALSSDARLPLYQRLHDQLAQQIAANHWHPGP</sequence>
<accession>A0A3M5FZ87</accession>